<keyword evidence="2" id="KW-1185">Reference proteome</keyword>
<dbReference type="Proteomes" id="UP000001901">
    <property type="component" value="Chromosome"/>
</dbReference>
<dbReference type="RefSeq" id="WP_012940578.1">
    <property type="nucleotide sequence ID" value="NC_013741.1"/>
</dbReference>
<reference evidence="1 2" key="1">
    <citation type="journal article" date="2010" name="Stand. Genomic Sci.">
        <title>Complete genome sequence of Archaeoglobus profundus type strain (AV18).</title>
        <authorList>
            <person name="von Jan M."/>
            <person name="Lapidus A."/>
            <person name="Del Rio T.G."/>
            <person name="Copeland A."/>
            <person name="Tice H."/>
            <person name="Cheng J.F."/>
            <person name="Lucas S."/>
            <person name="Chen F."/>
            <person name="Nolan M."/>
            <person name="Goodwin L."/>
            <person name="Han C."/>
            <person name="Pitluck S."/>
            <person name="Liolios K."/>
            <person name="Ivanova N."/>
            <person name="Mavromatis K."/>
            <person name="Ovchinnikova G."/>
            <person name="Chertkov O."/>
            <person name="Pati A."/>
            <person name="Chen A."/>
            <person name="Palaniappan K."/>
            <person name="Land M."/>
            <person name="Hauser L."/>
            <person name="Chang Y.J."/>
            <person name="Jeffries C.D."/>
            <person name="Saunders E."/>
            <person name="Brettin T."/>
            <person name="Detter J.C."/>
            <person name="Chain P."/>
            <person name="Eichinger K."/>
            <person name="Huber H."/>
            <person name="Spring S."/>
            <person name="Rohde M."/>
            <person name="Goker M."/>
            <person name="Wirth R."/>
            <person name="Woyke T."/>
            <person name="Bristow J."/>
            <person name="Eisen J.A."/>
            <person name="Markowitz V."/>
            <person name="Hugenholtz P."/>
            <person name="Kyrpides N.C."/>
            <person name="Klenk H.P."/>
        </authorList>
    </citation>
    <scope>NUCLEOTIDE SEQUENCE [LARGE SCALE GENOMIC DNA]</scope>
    <source>
        <strain evidence="2">DSM 5631 / JCM 9629 / NBRC 100127 / Av18</strain>
    </source>
</reference>
<dbReference type="STRING" id="572546.Arcpr_1190"/>
<dbReference type="EMBL" id="CP001857">
    <property type="protein sequence ID" value="ADB58242.1"/>
    <property type="molecule type" value="Genomic_DNA"/>
</dbReference>
<protein>
    <submittedName>
        <fullName evidence="1">Uncharacterized protein</fullName>
    </submittedName>
</protein>
<proteinExistence type="predicted"/>
<dbReference type="KEGG" id="apo:Arcpr_1190"/>
<dbReference type="GeneID" id="8739872"/>
<evidence type="ECO:0000313" key="1">
    <source>
        <dbReference type="EMBL" id="ADB58242.1"/>
    </source>
</evidence>
<dbReference type="PaxDb" id="572546-Arcpr_1190"/>
<dbReference type="HOGENOM" id="CLU_2182751_0_0_2"/>
<accession>D2RDP8</accession>
<sequence>MSIDDFIKEVESATDYYSLKVEILAKTKNAVKIKVPITENIYIQLYYNQKSGTKNYVLIGWNRRLFGRDCVGGEWHKHPFENPNEHDFSKNGKREVSVLEFFHEVFNLLKENGLI</sequence>
<gene>
    <name evidence="1" type="ordered locus">Arcpr_1190</name>
</gene>
<evidence type="ECO:0000313" key="2">
    <source>
        <dbReference type="Proteomes" id="UP000001901"/>
    </source>
</evidence>
<dbReference type="OrthoDB" id="377682at2157"/>
<dbReference type="AlphaFoldDB" id="D2RDP8"/>
<organism evidence="1 2">
    <name type="scientific">Archaeoglobus profundus (strain DSM 5631 / JCM 9629 / NBRC 100127 / Av18)</name>
    <dbReference type="NCBI Taxonomy" id="572546"/>
    <lineage>
        <taxon>Archaea</taxon>
        <taxon>Methanobacteriati</taxon>
        <taxon>Methanobacteriota</taxon>
        <taxon>Archaeoglobi</taxon>
        <taxon>Archaeoglobales</taxon>
        <taxon>Archaeoglobaceae</taxon>
        <taxon>Archaeoglobus</taxon>
    </lineage>
</organism>
<name>D2RDP8_ARCPA</name>